<name>A0A0R0AYI7_9GAMM</name>
<reference evidence="3 4" key="1">
    <citation type="journal article" date="2016" name="Front. Microbiol.">
        <title>Genome Sequence of Type Strains of Genus Stenotrophomonas.</title>
        <authorList>
            <person name="Patil P.P."/>
            <person name="Midha S."/>
            <person name="Kumar S."/>
            <person name="Patil P.B."/>
        </authorList>
    </citation>
    <scope>NUCLEOTIDE SEQUENCE [LARGE SCALE GENOMIC DNA]</scope>
    <source>
        <strain evidence="3 4">LMG 978</strain>
    </source>
</reference>
<organism evidence="3 4">
    <name type="scientific">Stenotrophomonas beteli</name>
    <dbReference type="NCBI Taxonomy" id="3384461"/>
    <lineage>
        <taxon>Bacteria</taxon>
        <taxon>Pseudomonadati</taxon>
        <taxon>Pseudomonadota</taxon>
        <taxon>Gammaproteobacteria</taxon>
        <taxon>Lysobacterales</taxon>
        <taxon>Lysobacteraceae</taxon>
        <taxon>Stenotrophomonas</taxon>
        <taxon>Stenotrophomonas maltophilia group</taxon>
    </lineage>
</organism>
<dbReference type="OrthoDB" id="5974779at2"/>
<evidence type="ECO:0000313" key="4">
    <source>
        <dbReference type="Proteomes" id="UP000051757"/>
    </source>
</evidence>
<comment type="caution">
    <text evidence="3">The sequence shown here is derived from an EMBL/GenBank/DDBJ whole genome shotgun (WGS) entry which is preliminary data.</text>
</comment>
<evidence type="ECO:0008006" key="5">
    <source>
        <dbReference type="Google" id="ProtNLM"/>
    </source>
</evidence>
<feature type="compositionally biased region" description="Basic and acidic residues" evidence="1">
    <location>
        <begin position="49"/>
        <end position="61"/>
    </location>
</feature>
<gene>
    <name evidence="3" type="ORF">ARC23_12970</name>
</gene>
<dbReference type="Proteomes" id="UP000051757">
    <property type="component" value="Unassembled WGS sequence"/>
</dbReference>
<sequence>MNLTRTVLGLCLLLPWSAAPAADDVRVYRCVASNGAVALQDKPCSNGRQEVRDLQRPRDPLPRVASSDAPPPPSATPAIREREVRHVYIQPPQPMYECVSDDGRRYTSDSNEGNPRWVPLWTSIWLPHGYPGGGHPGPRPAIGGPVGRPIGGGAGYRPPTVGVGVEIPAGSVLVRDTCHALPQQEVCARLRDRRWELDRRYNSALQSERTTISTEQRGIDARLSQDCER</sequence>
<protein>
    <recommendedName>
        <fullName evidence="5">DUF4124 domain-containing protein</fullName>
    </recommendedName>
</protein>
<dbReference type="EMBL" id="LLXV01000039">
    <property type="protein sequence ID" value="KRG49999.1"/>
    <property type="molecule type" value="Genomic_DNA"/>
</dbReference>
<evidence type="ECO:0000256" key="2">
    <source>
        <dbReference type="SAM" id="SignalP"/>
    </source>
</evidence>
<feature type="region of interest" description="Disordered" evidence="1">
    <location>
        <begin position="206"/>
        <end position="229"/>
    </location>
</feature>
<keyword evidence="4" id="KW-1185">Reference proteome</keyword>
<proteinExistence type="predicted"/>
<dbReference type="AlphaFoldDB" id="A0A0R0AYI7"/>
<evidence type="ECO:0000256" key="1">
    <source>
        <dbReference type="SAM" id="MobiDB-lite"/>
    </source>
</evidence>
<feature type="chain" id="PRO_5006391523" description="DUF4124 domain-containing protein" evidence="2">
    <location>
        <begin position="22"/>
        <end position="229"/>
    </location>
</feature>
<keyword evidence="2" id="KW-0732">Signal</keyword>
<feature type="signal peptide" evidence="2">
    <location>
        <begin position="1"/>
        <end position="21"/>
    </location>
</feature>
<feature type="region of interest" description="Disordered" evidence="1">
    <location>
        <begin position="43"/>
        <end position="83"/>
    </location>
</feature>
<feature type="compositionally biased region" description="Basic and acidic residues" evidence="1">
    <location>
        <begin position="217"/>
        <end position="229"/>
    </location>
</feature>
<accession>A0A0R0AYI7</accession>
<feature type="compositionally biased region" description="Polar residues" evidence="1">
    <location>
        <begin position="206"/>
        <end position="216"/>
    </location>
</feature>
<evidence type="ECO:0000313" key="3">
    <source>
        <dbReference type="EMBL" id="KRG49999.1"/>
    </source>
</evidence>